<protein>
    <recommendedName>
        <fullName evidence="2">Isochorismatase-like domain-containing protein</fullName>
    </recommendedName>
</protein>
<organism evidence="3 4">
    <name type="scientific">Acidipropionibacterium virtanenii</name>
    <dbReference type="NCBI Taxonomy" id="2057246"/>
    <lineage>
        <taxon>Bacteria</taxon>
        <taxon>Bacillati</taxon>
        <taxon>Actinomycetota</taxon>
        <taxon>Actinomycetes</taxon>
        <taxon>Propionibacteriales</taxon>
        <taxon>Propionibacteriaceae</taxon>
        <taxon>Acidipropionibacterium</taxon>
    </lineage>
</organism>
<dbReference type="Gene3D" id="3.40.50.850">
    <property type="entry name" value="Isochorismatase-like"/>
    <property type="match status" value="1"/>
</dbReference>
<dbReference type="Pfam" id="PF00857">
    <property type="entry name" value="Isochorismatase"/>
    <property type="match status" value="1"/>
</dbReference>
<feature type="domain" description="Isochorismatase-like" evidence="2">
    <location>
        <begin position="10"/>
        <end position="169"/>
    </location>
</feature>
<accession>A0A344UVP2</accession>
<dbReference type="RefSeq" id="WP_114045230.1">
    <property type="nucleotide sequence ID" value="NZ_CP025198.1"/>
</dbReference>
<dbReference type="Proteomes" id="UP000251995">
    <property type="component" value="Chromosome"/>
</dbReference>
<evidence type="ECO:0000313" key="3">
    <source>
        <dbReference type="EMBL" id="AXE39340.1"/>
    </source>
</evidence>
<gene>
    <name evidence="3" type="ORF">JS278_02188</name>
</gene>
<dbReference type="PANTHER" id="PTHR43540">
    <property type="entry name" value="PEROXYUREIDOACRYLATE/UREIDOACRYLATE AMIDOHYDROLASE-RELATED"/>
    <property type="match status" value="1"/>
</dbReference>
<evidence type="ECO:0000259" key="2">
    <source>
        <dbReference type="Pfam" id="PF00857"/>
    </source>
</evidence>
<proteinExistence type="predicted"/>
<dbReference type="GO" id="GO:0016787">
    <property type="term" value="F:hydrolase activity"/>
    <property type="evidence" value="ECO:0007669"/>
    <property type="project" value="UniProtKB-KW"/>
</dbReference>
<name>A0A344UVP2_9ACTN</name>
<keyword evidence="4" id="KW-1185">Reference proteome</keyword>
<dbReference type="InterPro" id="IPR036380">
    <property type="entry name" value="Isochorismatase-like_sf"/>
</dbReference>
<dbReference type="InterPro" id="IPR000868">
    <property type="entry name" value="Isochorismatase-like_dom"/>
</dbReference>
<dbReference type="OrthoDB" id="4426059at2"/>
<evidence type="ECO:0000256" key="1">
    <source>
        <dbReference type="ARBA" id="ARBA00022801"/>
    </source>
</evidence>
<dbReference type="KEGG" id="acij:JS278_02188"/>
<evidence type="ECO:0000313" key="4">
    <source>
        <dbReference type="Proteomes" id="UP000251995"/>
    </source>
</evidence>
<dbReference type="AlphaFoldDB" id="A0A344UVP2"/>
<dbReference type="InterPro" id="IPR050272">
    <property type="entry name" value="Isochorismatase-like_hydrls"/>
</dbReference>
<reference evidence="3 4" key="1">
    <citation type="submission" date="2017-12" db="EMBL/GenBank/DDBJ databases">
        <title>The whole genome sequence of the Acidipropionibacterium virtanenii sp. nov. type strain JS278.</title>
        <authorList>
            <person name="Laine P."/>
            <person name="Deptula P."/>
            <person name="Varmanen P."/>
            <person name="Auvinen P."/>
        </authorList>
    </citation>
    <scope>NUCLEOTIDE SEQUENCE [LARGE SCALE GENOMIC DNA]</scope>
    <source>
        <strain evidence="3 4">JS278</strain>
    </source>
</reference>
<dbReference type="SUPFAM" id="SSF52499">
    <property type="entry name" value="Isochorismatase-like hydrolases"/>
    <property type="match status" value="1"/>
</dbReference>
<sequence>MPEPRPDRPWLVIIDPQRIFADPASPWCAPGFGTIVGPVDRLAAAFGDQVLVTRWVPGAGHPGSWADYFERWPFADRPGTDPYFDLIDAAAGWLRRPTLDVTTFGKWGDAMAGIVGRHPHLVLAGVATDCCVISTALAAADQGAWVDVVADACAGSDPGNHAAACQVMDLYSPQIRVRTIDQILS</sequence>
<keyword evidence="1" id="KW-0378">Hydrolase</keyword>
<dbReference type="EMBL" id="CP025198">
    <property type="protein sequence ID" value="AXE39340.1"/>
    <property type="molecule type" value="Genomic_DNA"/>
</dbReference>